<keyword evidence="4" id="KW-1185">Reference proteome</keyword>
<feature type="domain" description="DUF1731" evidence="2">
    <location>
        <begin position="270"/>
        <end position="319"/>
    </location>
</feature>
<dbReference type="RefSeq" id="WP_129384993.1">
    <property type="nucleotide sequence ID" value="NZ_CP035494.1"/>
</dbReference>
<evidence type="ECO:0000259" key="2">
    <source>
        <dbReference type="Pfam" id="PF08338"/>
    </source>
</evidence>
<dbReference type="EMBL" id="CP035494">
    <property type="protein sequence ID" value="QAY58620.1"/>
    <property type="molecule type" value="Genomic_DNA"/>
</dbReference>
<protein>
    <submittedName>
        <fullName evidence="3">DUF1731 domain-containing protein</fullName>
    </submittedName>
</protein>
<accession>A0A4P6E961</accession>
<dbReference type="InterPro" id="IPR001509">
    <property type="entry name" value="Epimerase_deHydtase"/>
</dbReference>
<dbReference type="Gene3D" id="3.40.50.720">
    <property type="entry name" value="NAD(P)-binding Rossmann-like Domain"/>
    <property type="match status" value="1"/>
</dbReference>
<evidence type="ECO:0000259" key="1">
    <source>
        <dbReference type="Pfam" id="PF01370"/>
    </source>
</evidence>
<dbReference type="KEGG" id="mprt:ET475_00440"/>
<dbReference type="SUPFAM" id="SSF51735">
    <property type="entry name" value="NAD(P)-binding Rossmann-fold domains"/>
    <property type="match status" value="1"/>
</dbReference>
<evidence type="ECO:0000313" key="3">
    <source>
        <dbReference type="EMBL" id="QAY58620.1"/>
    </source>
</evidence>
<dbReference type="AlphaFoldDB" id="A0A4P6E961"/>
<proteinExistence type="predicted"/>
<dbReference type="PANTHER" id="PTHR11092:SF0">
    <property type="entry name" value="EPIMERASE FAMILY PROTEIN SDR39U1"/>
    <property type="match status" value="1"/>
</dbReference>
<organism evidence="3 4">
    <name type="scientific">Microbacterium protaetiae</name>
    <dbReference type="NCBI Taxonomy" id="2509458"/>
    <lineage>
        <taxon>Bacteria</taxon>
        <taxon>Bacillati</taxon>
        <taxon>Actinomycetota</taxon>
        <taxon>Actinomycetes</taxon>
        <taxon>Micrococcales</taxon>
        <taxon>Microbacteriaceae</taxon>
        <taxon>Microbacterium</taxon>
    </lineage>
</organism>
<sequence length="325" mass="35719">MSPVATVAGGSGFVGRAIVEALRSDGYAVRFIGRAGPDARWDDLDSVRRAVEGSDILVNLAGKSVDCRYTERNRDEILHSRIATTGMLRDAVAAASRPPALWLNASTATIYRYALDHPQTEDGGELGEGFSVDVARAWESELFEGSLPATRRVALRMAIVLGDGPATGMLFRLARWGLGGPQYDGRWFAHRRYRGIGPHPTGGPAPWHRSRGRQRFSWIHLDDAVGAVRFIRDHPDIAGAVNLASPNPVDNRTLMQTLRRAVGMPLGLAAPRFVLEPAMWALRTEPELVLKSRWVVPARLQAAGFTFGHPDLDEAVADVWRTMRR</sequence>
<dbReference type="Proteomes" id="UP000293995">
    <property type="component" value="Chromosome"/>
</dbReference>
<dbReference type="PANTHER" id="PTHR11092">
    <property type="entry name" value="SUGAR NUCLEOTIDE EPIMERASE RELATED"/>
    <property type="match status" value="1"/>
</dbReference>
<dbReference type="InterPro" id="IPR013549">
    <property type="entry name" value="DUF1731"/>
</dbReference>
<reference evidence="3 4" key="1">
    <citation type="submission" date="2019-01" db="EMBL/GenBank/DDBJ databases">
        <title>Genome sequencing of strain DFW100M-13.</title>
        <authorList>
            <person name="Heo J."/>
            <person name="Kim S.-J."/>
            <person name="Kim J.-S."/>
            <person name="Hong S.-B."/>
            <person name="Kwon S.-W."/>
        </authorList>
    </citation>
    <scope>NUCLEOTIDE SEQUENCE [LARGE SCALE GENOMIC DNA]</scope>
    <source>
        <strain evidence="3 4">DFW100M-13</strain>
    </source>
</reference>
<dbReference type="InterPro" id="IPR036291">
    <property type="entry name" value="NAD(P)-bd_dom_sf"/>
</dbReference>
<evidence type="ECO:0000313" key="4">
    <source>
        <dbReference type="Proteomes" id="UP000293995"/>
    </source>
</evidence>
<gene>
    <name evidence="3" type="ORF">ET475_00440</name>
</gene>
<dbReference type="Pfam" id="PF01370">
    <property type="entry name" value="Epimerase"/>
    <property type="match status" value="1"/>
</dbReference>
<dbReference type="Pfam" id="PF08338">
    <property type="entry name" value="DUF1731"/>
    <property type="match status" value="1"/>
</dbReference>
<feature type="domain" description="NAD-dependent epimerase/dehydratase" evidence="1">
    <location>
        <begin position="6"/>
        <end position="122"/>
    </location>
</feature>
<dbReference type="OrthoDB" id="9801773at2"/>
<name>A0A4P6E961_9MICO</name>